<evidence type="ECO:0000256" key="2">
    <source>
        <dbReference type="SAM" id="SignalP"/>
    </source>
</evidence>
<accession>A0ABW1K1B1</accession>
<name>A0ABW1K1B1_9ACTN</name>
<evidence type="ECO:0000313" key="4">
    <source>
        <dbReference type="Proteomes" id="UP001596203"/>
    </source>
</evidence>
<evidence type="ECO:0000313" key="3">
    <source>
        <dbReference type="EMBL" id="MFC6015087.1"/>
    </source>
</evidence>
<sequence length="180" mass="19418">MKSRIAASVYLFAMAGVVTIALTGCSGGNGTDGATASPSVNSEDAQREVAFRFAKCMRENGNPNFPDPVKDVKGNWTSPAGTVAEEPPAACSELARTLRAYGIDEEKNVGEDMAKLVEFAKCMRETYKDFPDPDARGDFNLPASLVDTFNTRRQGNRPEAPCEEHIPPGHELSYVIPESS</sequence>
<feature type="signal peptide" evidence="2">
    <location>
        <begin position="1"/>
        <end position="20"/>
    </location>
</feature>
<gene>
    <name evidence="3" type="ORF">ACFP2T_02600</name>
</gene>
<reference evidence="4" key="1">
    <citation type="journal article" date="2019" name="Int. J. Syst. Evol. Microbiol.">
        <title>The Global Catalogue of Microorganisms (GCM) 10K type strain sequencing project: providing services to taxonomists for standard genome sequencing and annotation.</title>
        <authorList>
            <consortium name="The Broad Institute Genomics Platform"/>
            <consortium name="The Broad Institute Genome Sequencing Center for Infectious Disease"/>
            <person name="Wu L."/>
            <person name="Ma J."/>
        </authorList>
    </citation>
    <scope>NUCLEOTIDE SEQUENCE [LARGE SCALE GENOMIC DNA]</scope>
    <source>
        <strain evidence="4">ZS-35-S2</strain>
    </source>
</reference>
<comment type="caution">
    <text evidence="3">The sequence shown here is derived from an EMBL/GenBank/DDBJ whole genome shotgun (WGS) entry which is preliminary data.</text>
</comment>
<dbReference type="Proteomes" id="UP001596203">
    <property type="component" value="Unassembled WGS sequence"/>
</dbReference>
<feature type="chain" id="PRO_5045653699" description="Lipoprotein" evidence="2">
    <location>
        <begin position="21"/>
        <end position="180"/>
    </location>
</feature>
<keyword evidence="2" id="KW-0732">Signal</keyword>
<dbReference type="EMBL" id="JBHSPR010000001">
    <property type="protein sequence ID" value="MFC6015087.1"/>
    <property type="molecule type" value="Genomic_DNA"/>
</dbReference>
<feature type="region of interest" description="Disordered" evidence="1">
    <location>
        <begin position="151"/>
        <end position="180"/>
    </location>
</feature>
<protein>
    <recommendedName>
        <fullName evidence="5">Lipoprotein</fullName>
    </recommendedName>
</protein>
<dbReference type="PROSITE" id="PS51257">
    <property type="entry name" value="PROKAR_LIPOPROTEIN"/>
    <property type="match status" value="1"/>
</dbReference>
<proteinExistence type="predicted"/>
<organism evidence="3 4">
    <name type="scientific">Plantactinospora solaniradicis</name>
    <dbReference type="NCBI Taxonomy" id="1723736"/>
    <lineage>
        <taxon>Bacteria</taxon>
        <taxon>Bacillati</taxon>
        <taxon>Actinomycetota</taxon>
        <taxon>Actinomycetes</taxon>
        <taxon>Micromonosporales</taxon>
        <taxon>Micromonosporaceae</taxon>
        <taxon>Plantactinospora</taxon>
    </lineage>
</organism>
<evidence type="ECO:0000256" key="1">
    <source>
        <dbReference type="SAM" id="MobiDB-lite"/>
    </source>
</evidence>
<evidence type="ECO:0008006" key="5">
    <source>
        <dbReference type="Google" id="ProtNLM"/>
    </source>
</evidence>
<keyword evidence="4" id="KW-1185">Reference proteome</keyword>
<dbReference type="RefSeq" id="WP_377416807.1">
    <property type="nucleotide sequence ID" value="NZ_JBHSPR010000001.1"/>
</dbReference>